<name>A0AAV0V3Q4_9STRA</name>
<organism evidence="3 4">
    <name type="scientific">Peronospora destructor</name>
    <dbReference type="NCBI Taxonomy" id="86335"/>
    <lineage>
        <taxon>Eukaryota</taxon>
        <taxon>Sar</taxon>
        <taxon>Stramenopiles</taxon>
        <taxon>Oomycota</taxon>
        <taxon>Peronosporomycetes</taxon>
        <taxon>Peronosporales</taxon>
        <taxon>Peronosporaceae</taxon>
        <taxon>Peronospora</taxon>
    </lineage>
</organism>
<dbReference type="Proteomes" id="UP001162029">
    <property type="component" value="Unassembled WGS sequence"/>
</dbReference>
<dbReference type="AlphaFoldDB" id="A0AAV0V3Q4"/>
<dbReference type="InterPro" id="IPR001478">
    <property type="entry name" value="PDZ"/>
</dbReference>
<comment type="caution">
    <text evidence="3">The sequence shown here is derived from an EMBL/GenBank/DDBJ whole genome shotgun (WGS) entry which is preliminary data.</text>
</comment>
<feature type="region of interest" description="Disordered" evidence="1">
    <location>
        <begin position="168"/>
        <end position="189"/>
    </location>
</feature>
<dbReference type="Gene3D" id="2.30.42.10">
    <property type="match status" value="1"/>
</dbReference>
<gene>
    <name evidence="3" type="ORF">PDE001_LOCUS8289</name>
</gene>
<evidence type="ECO:0000313" key="3">
    <source>
        <dbReference type="EMBL" id="CAI5742510.1"/>
    </source>
</evidence>
<accession>A0AAV0V3Q4</accession>
<dbReference type="SUPFAM" id="SSF50156">
    <property type="entry name" value="PDZ domain-like"/>
    <property type="match status" value="1"/>
</dbReference>
<evidence type="ECO:0000259" key="2">
    <source>
        <dbReference type="PROSITE" id="PS50106"/>
    </source>
</evidence>
<dbReference type="EMBL" id="CANTFM010001719">
    <property type="protein sequence ID" value="CAI5742510.1"/>
    <property type="molecule type" value="Genomic_DNA"/>
</dbReference>
<feature type="domain" description="PDZ" evidence="2">
    <location>
        <begin position="23"/>
        <end position="95"/>
    </location>
</feature>
<dbReference type="Pfam" id="PF00595">
    <property type="entry name" value="PDZ"/>
    <property type="match status" value="1"/>
</dbReference>
<proteinExistence type="predicted"/>
<sequence length="204" mass="21268">MMAGSSNEPRVPSSARHRQLQVLLTLHDGERSFGMSLAQKTPTLGAKYTVVSSVFAKSPADRAGVRKGYVVRRINDEPMSGLTVAQVANHFRNVGRARITLDVVESAGPFKTSAGNSGGDSTLSVSDGQRFRAPVTGFAAISSGRAIAAPGSALAGLKVAAPKHQIAGPDAKPAMKSLDSEPLDKASPSAFCTAGEVDTQMQQY</sequence>
<dbReference type="PROSITE" id="PS50106">
    <property type="entry name" value="PDZ"/>
    <property type="match status" value="1"/>
</dbReference>
<dbReference type="InterPro" id="IPR036034">
    <property type="entry name" value="PDZ_sf"/>
</dbReference>
<protein>
    <recommendedName>
        <fullName evidence="2">PDZ domain-containing protein</fullName>
    </recommendedName>
</protein>
<reference evidence="3" key="1">
    <citation type="submission" date="2022-12" db="EMBL/GenBank/DDBJ databases">
        <authorList>
            <person name="Webb A."/>
        </authorList>
    </citation>
    <scope>NUCLEOTIDE SEQUENCE</scope>
    <source>
        <strain evidence="3">Pd1</strain>
    </source>
</reference>
<evidence type="ECO:0000313" key="4">
    <source>
        <dbReference type="Proteomes" id="UP001162029"/>
    </source>
</evidence>
<evidence type="ECO:0000256" key="1">
    <source>
        <dbReference type="SAM" id="MobiDB-lite"/>
    </source>
</evidence>
<keyword evidence="4" id="KW-1185">Reference proteome</keyword>
<dbReference type="SMART" id="SM00228">
    <property type="entry name" value="PDZ"/>
    <property type="match status" value="1"/>
</dbReference>